<comment type="subcellular location">
    <subcellularLocation>
        <location evidence="1">Cell membrane</location>
        <topology evidence="1">Multi-pass membrane protein</topology>
    </subcellularLocation>
</comment>
<evidence type="ECO:0000259" key="12">
    <source>
        <dbReference type="PROSITE" id="PS50893"/>
    </source>
</evidence>
<dbReference type="NCBIfam" id="TIGR02203">
    <property type="entry name" value="MsbA_lipidA"/>
    <property type="match status" value="1"/>
</dbReference>
<name>A0A5C6U111_9BURK</name>
<dbReference type="GO" id="GO:0005524">
    <property type="term" value="F:ATP binding"/>
    <property type="evidence" value="ECO:0007669"/>
    <property type="project" value="UniProtKB-KW"/>
</dbReference>
<sequence length="584" mass="62716">MIAAHARYPQTLTRRLRRIAPFFASSRRGLALAAAGAVVGALTEPLIPSFMKHLLDAGFQQRALPLWQIPLIIVGLFGLRGFAGFVAQYGLAWAANRAMVDLRSALFERLMNAQPALFSRHAASNLINTVTFEIQAGAYQLTQSLTTLVRDSLTLVALLGYLLWLNWKLTLFVGVLFPAVAWIMRTLSRRLHRLTVEGQKAIDELAYVVEENVLAWRIVRLHGAQASERSRFGRVSDSVRRLSVKAAVAAATMTPLTQLLAACALSAVIVVALWQSSQSGGSVGGFVAFVMAMLQLVAPIKHLSEIAGPITRGLAALERGIQLIDTTPVEAGGSHAPARCAGRIELRDVSLHYEGAAAPALDGVTLSLRPGETVALVGPSGAGKSTIVNLLPRFLEPTGGTVLLDGTPLPEWDMAALRRQFALVSQDVVLFNDSVAANVALSETIDTARVTEALRGANLLDFVQTLPQGLDTPVGHNGSQLSGGQRQRLAIARAIYKDAPILVLDEATSALDSESERLVQEALERLMKGRTSIVIAHRLSTIERADRIVALEAGRVVEQGSHAELLAAGGLYARLHALQFRSPA</sequence>
<keyword evidence="7" id="KW-1278">Translocase</keyword>
<evidence type="ECO:0000256" key="3">
    <source>
        <dbReference type="ARBA" id="ARBA00022475"/>
    </source>
</evidence>
<dbReference type="InterPro" id="IPR003593">
    <property type="entry name" value="AAA+_ATPase"/>
</dbReference>
<feature type="domain" description="ABC transporter" evidence="12">
    <location>
        <begin position="344"/>
        <end position="578"/>
    </location>
</feature>
<dbReference type="SMART" id="SM00382">
    <property type="entry name" value="AAA"/>
    <property type="match status" value="1"/>
</dbReference>
<dbReference type="InterPro" id="IPR027417">
    <property type="entry name" value="P-loop_NTPase"/>
</dbReference>
<evidence type="ECO:0000259" key="13">
    <source>
        <dbReference type="PROSITE" id="PS50929"/>
    </source>
</evidence>
<dbReference type="GO" id="GO:0034040">
    <property type="term" value="F:ATPase-coupled lipid transmembrane transporter activity"/>
    <property type="evidence" value="ECO:0007669"/>
    <property type="project" value="InterPro"/>
</dbReference>
<feature type="transmembrane region" description="Helical" evidence="11">
    <location>
        <begin position="170"/>
        <end position="187"/>
    </location>
</feature>
<proteinExistence type="predicted"/>
<accession>A0A5C6U111</accession>
<keyword evidence="5" id="KW-0547">Nucleotide-binding</keyword>
<evidence type="ECO:0000256" key="1">
    <source>
        <dbReference type="ARBA" id="ARBA00004651"/>
    </source>
</evidence>
<evidence type="ECO:0000256" key="9">
    <source>
        <dbReference type="ARBA" id="ARBA00023055"/>
    </source>
</evidence>
<keyword evidence="2" id="KW-0813">Transport</keyword>
<evidence type="ECO:0000313" key="15">
    <source>
        <dbReference type="Proteomes" id="UP000321832"/>
    </source>
</evidence>
<organism evidence="14 15">
    <name type="scientific">Piscinibacter aquaticus</name>
    <dbReference type="NCBI Taxonomy" id="392597"/>
    <lineage>
        <taxon>Bacteria</taxon>
        <taxon>Pseudomonadati</taxon>
        <taxon>Pseudomonadota</taxon>
        <taxon>Betaproteobacteria</taxon>
        <taxon>Burkholderiales</taxon>
        <taxon>Sphaerotilaceae</taxon>
        <taxon>Piscinibacter</taxon>
    </lineage>
</organism>
<dbReference type="Proteomes" id="UP000321832">
    <property type="component" value="Unassembled WGS sequence"/>
</dbReference>
<feature type="domain" description="ABC transmembrane type-1" evidence="13">
    <location>
        <begin position="31"/>
        <end position="312"/>
    </location>
</feature>
<evidence type="ECO:0000256" key="7">
    <source>
        <dbReference type="ARBA" id="ARBA00022967"/>
    </source>
</evidence>
<keyword evidence="4 11" id="KW-0812">Transmembrane</keyword>
<reference evidence="14 15" key="1">
    <citation type="submission" date="2019-08" db="EMBL/GenBank/DDBJ databases">
        <authorList>
            <person name="Khan S.A."/>
            <person name="Jeon C.O."/>
            <person name="Jeong S.E."/>
        </authorList>
    </citation>
    <scope>NUCLEOTIDE SEQUENCE [LARGE SCALE GENOMIC DNA]</scope>
    <source>
        <strain evidence="15">IMCC1728</strain>
    </source>
</reference>
<evidence type="ECO:0000313" key="14">
    <source>
        <dbReference type="EMBL" id="TXC65621.1"/>
    </source>
</evidence>
<keyword evidence="6 14" id="KW-0067">ATP-binding</keyword>
<feature type="transmembrane region" description="Helical" evidence="11">
    <location>
        <begin position="67"/>
        <end position="94"/>
    </location>
</feature>
<protein>
    <submittedName>
        <fullName evidence="14">Lipid A export permease/ATP-binding protein MsbA</fullName>
    </submittedName>
</protein>
<dbReference type="Pfam" id="PF00005">
    <property type="entry name" value="ABC_tran"/>
    <property type="match status" value="1"/>
</dbReference>
<keyword evidence="10 11" id="KW-0472">Membrane</keyword>
<keyword evidence="15" id="KW-1185">Reference proteome</keyword>
<dbReference type="Pfam" id="PF00664">
    <property type="entry name" value="ABC_membrane"/>
    <property type="match status" value="1"/>
</dbReference>
<evidence type="ECO:0000256" key="5">
    <source>
        <dbReference type="ARBA" id="ARBA00022741"/>
    </source>
</evidence>
<dbReference type="InterPro" id="IPR036640">
    <property type="entry name" value="ABC1_TM_sf"/>
</dbReference>
<dbReference type="SUPFAM" id="SSF90123">
    <property type="entry name" value="ABC transporter transmembrane region"/>
    <property type="match status" value="1"/>
</dbReference>
<dbReference type="EMBL" id="VOPW01000001">
    <property type="protein sequence ID" value="TXC65621.1"/>
    <property type="molecule type" value="Genomic_DNA"/>
</dbReference>
<keyword evidence="3" id="KW-1003">Cell membrane</keyword>
<dbReference type="SUPFAM" id="SSF52540">
    <property type="entry name" value="P-loop containing nucleoside triphosphate hydrolases"/>
    <property type="match status" value="1"/>
</dbReference>
<dbReference type="InterPro" id="IPR011917">
    <property type="entry name" value="ABC_transpr_lipidA"/>
</dbReference>
<comment type="caution">
    <text evidence="14">The sequence shown here is derived from an EMBL/GenBank/DDBJ whole genome shotgun (WGS) entry which is preliminary data.</text>
</comment>
<dbReference type="GO" id="GO:0005886">
    <property type="term" value="C:plasma membrane"/>
    <property type="evidence" value="ECO:0007669"/>
    <property type="project" value="UniProtKB-SubCell"/>
</dbReference>
<evidence type="ECO:0000256" key="10">
    <source>
        <dbReference type="ARBA" id="ARBA00023136"/>
    </source>
</evidence>
<dbReference type="GO" id="GO:0016887">
    <property type="term" value="F:ATP hydrolysis activity"/>
    <property type="evidence" value="ECO:0007669"/>
    <property type="project" value="InterPro"/>
</dbReference>
<dbReference type="InterPro" id="IPR039421">
    <property type="entry name" value="Type_1_exporter"/>
</dbReference>
<dbReference type="AlphaFoldDB" id="A0A5C6U111"/>
<dbReference type="InterPro" id="IPR011527">
    <property type="entry name" value="ABC1_TM_dom"/>
</dbReference>
<evidence type="ECO:0000256" key="4">
    <source>
        <dbReference type="ARBA" id="ARBA00022692"/>
    </source>
</evidence>
<dbReference type="Gene3D" id="1.20.1560.10">
    <property type="entry name" value="ABC transporter type 1, transmembrane domain"/>
    <property type="match status" value="1"/>
</dbReference>
<dbReference type="CDD" id="cd18552">
    <property type="entry name" value="ABC_6TM_MsbA_like"/>
    <property type="match status" value="1"/>
</dbReference>
<dbReference type="InterPro" id="IPR017871">
    <property type="entry name" value="ABC_transporter-like_CS"/>
</dbReference>
<evidence type="ECO:0000256" key="11">
    <source>
        <dbReference type="SAM" id="Phobius"/>
    </source>
</evidence>
<dbReference type="PANTHER" id="PTHR43394">
    <property type="entry name" value="ATP-DEPENDENT PERMEASE MDL1, MITOCHONDRIAL"/>
    <property type="match status" value="1"/>
</dbReference>
<evidence type="ECO:0000256" key="8">
    <source>
        <dbReference type="ARBA" id="ARBA00022989"/>
    </source>
</evidence>
<keyword evidence="9" id="KW-0445">Lipid transport</keyword>
<dbReference type="Gene3D" id="3.40.50.300">
    <property type="entry name" value="P-loop containing nucleotide triphosphate hydrolases"/>
    <property type="match status" value="1"/>
</dbReference>
<evidence type="ECO:0000256" key="6">
    <source>
        <dbReference type="ARBA" id="ARBA00022840"/>
    </source>
</evidence>
<dbReference type="PROSITE" id="PS00211">
    <property type="entry name" value="ABC_TRANSPORTER_1"/>
    <property type="match status" value="1"/>
</dbReference>
<dbReference type="PROSITE" id="PS50929">
    <property type="entry name" value="ABC_TM1F"/>
    <property type="match status" value="1"/>
</dbReference>
<dbReference type="PANTHER" id="PTHR43394:SF1">
    <property type="entry name" value="ATP-BINDING CASSETTE SUB-FAMILY B MEMBER 10, MITOCHONDRIAL"/>
    <property type="match status" value="1"/>
</dbReference>
<keyword evidence="8 11" id="KW-1133">Transmembrane helix</keyword>
<evidence type="ECO:0000256" key="2">
    <source>
        <dbReference type="ARBA" id="ARBA00022448"/>
    </source>
</evidence>
<dbReference type="GO" id="GO:0015421">
    <property type="term" value="F:ABC-type oligopeptide transporter activity"/>
    <property type="evidence" value="ECO:0007669"/>
    <property type="project" value="TreeGrafter"/>
</dbReference>
<dbReference type="FunFam" id="3.40.50.300:FF:000140">
    <property type="entry name" value="Lipid A export ATP-binding/permease protein MsbA"/>
    <property type="match status" value="1"/>
</dbReference>
<dbReference type="PROSITE" id="PS50893">
    <property type="entry name" value="ABC_TRANSPORTER_2"/>
    <property type="match status" value="1"/>
</dbReference>
<dbReference type="InterPro" id="IPR003439">
    <property type="entry name" value="ABC_transporter-like_ATP-bd"/>
</dbReference>
<gene>
    <name evidence="14" type="primary">msbA</name>
    <name evidence="14" type="ORF">FSC37_04700</name>
</gene>